<dbReference type="AlphaFoldDB" id="A0A6P8S787"/>
<dbReference type="InParanoid" id="A0A6P8S787"/>
<gene>
    <name evidence="3" type="primary">FAM240A</name>
</gene>
<dbReference type="InterPro" id="IPR040261">
    <property type="entry name" value="FAM240"/>
</dbReference>
<dbReference type="PANTHER" id="PTHR40387">
    <property type="entry name" value="PROTEIN FAM240B"/>
    <property type="match status" value="1"/>
</dbReference>
<proteinExistence type="predicted"/>
<dbReference type="KEGG" id="gsh:117366484"/>
<dbReference type="OrthoDB" id="8880235at2759"/>
<dbReference type="Proteomes" id="UP000515159">
    <property type="component" value="Chromosome 1"/>
</dbReference>
<evidence type="ECO:0000256" key="1">
    <source>
        <dbReference type="SAM" id="MobiDB-lite"/>
    </source>
</evidence>
<feature type="region of interest" description="Disordered" evidence="1">
    <location>
        <begin position="68"/>
        <end position="96"/>
    </location>
</feature>
<accession>A0A6P8S787</accession>
<protein>
    <submittedName>
        <fullName evidence="3">Protein FAM240A</fullName>
    </submittedName>
</protein>
<reference evidence="3" key="1">
    <citation type="submission" date="2025-08" db="UniProtKB">
        <authorList>
            <consortium name="RefSeq"/>
        </authorList>
    </citation>
    <scope>IDENTIFICATION</scope>
</reference>
<evidence type="ECO:0000313" key="3">
    <source>
        <dbReference type="RefSeq" id="XP_033813772.1"/>
    </source>
</evidence>
<dbReference type="PANTHER" id="PTHR40387:SF4">
    <property type="entry name" value="PROTEIN FAM240C"/>
    <property type="match status" value="1"/>
</dbReference>
<dbReference type="RefSeq" id="XP_033813772.1">
    <property type="nucleotide sequence ID" value="XM_033957881.1"/>
</dbReference>
<keyword evidence="2" id="KW-1185">Reference proteome</keyword>
<dbReference type="GeneID" id="117366484"/>
<name>A0A6P8S787_GEOSA</name>
<organism evidence="2 3">
    <name type="scientific">Geotrypetes seraphini</name>
    <name type="common">Gaboon caecilian</name>
    <name type="synonym">Caecilia seraphini</name>
    <dbReference type="NCBI Taxonomy" id="260995"/>
    <lineage>
        <taxon>Eukaryota</taxon>
        <taxon>Metazoa</taxon>
        <taxon>Chordata</taxon>
        <taxon>Craniata</taxon>
        <taxon>Vertebrata</taxon>
        <taxon>Euteleostomi</taxon>
        <taxon>Amphibia</taxon>
        <taxon>Gymnophiona</taxon>
        <taxon>Geotrypetes</taxon>
    </lineage>
</organism>
<sequence>MGEQMNKNHLTHRIITHKDTDWLKNFWEDKIGKHKFLRRNEDNRTKQSALEKLRREWNERLEGRRRTMLQSVQEEQKKQTSLLPARNIQPGANTAA</sequence>
<dbReference type="CTD" id="100132146"/>
<evidence type="ECO:0000313" key="2">
    <source>
        <dbReference type="Proteomes" id="UP000515159"/>
    </source>
</evidence>